<evidence type="ECO:0000313" key="6">
    <source>
        <dbReference type="Proteomes" id="UP000031518"/>
    </source>
</evidence>
<gene>
    <name evidence="5" type="ORF">PYK22_01307</name>
</gene>
<evidence type="ECO:0000313" key="5">
    <source>
        <dbReference type="EMBL" id="CDM65309.1"/>
    </source>
</evidence>
<evidence type="ECO:0000259" key="4">
    <source>
        <dbReference type="PROSITE" id="PS51913"/>
    </source>
</evidence>
<dbReference type="Proteomes" id="UP000031518">
    <property type="component" value="Unassembled WGS sequence"/>
</dbReference>
<dbReference type="PROSITE" id="PS51913">
    <property type="entry name" value="HTH_HARE"/>
    <property type="match status" value="1"/>
</dbReference>
<reference evidence="5 6" key="1">
    <citation type="submission" date="2013-12" db="EMBL/GenBank/DDBJ databases">
        <authorList>
            <person name="Stott M."/>
        </authorList>
    </citation>
    <scope>NUCLEOTIDE SEQUENCE [LARGE SCALE GENOMIC DNA]</scope>
    <source>
        <strain evidence="5 6">K22</strain>
    </source>
</reference>
<feature type="coiled-coil region" evidence="2">
    <location>
        <begin position="7"/>
        <end position="55"/>
    </location>
</feature>
<dbReference type="EMBL" id="CBXV010000004">
    <property type="protein sequence ID" value="CDM65309.1"/>
    <property type="molecule type" value="Genomic_DNA"/>
</dbReference>
<dbReference type="RefSeq" id="WP_041975306.1">
    <property type="nucleotide sequence ID" value="NZ_CBXV010000004.1"/>
</dbReference>
<dbReference type="AlphaFoldDB" id="A0A0B6WYC4"/>
<evidence type="ECO:0000256" key="2">
    <source>
        <dbReference type="SAM" id="Coils"/>
    </source>
</evidence>
<name>A0A0B6WYC4_9BACT</name>
<feature type="region of interest" description="Disordered" evidence="3">
    <location>
        <begin position="91"/>
        <end position="113"/>
    </location>
</feature>
<dbReference type="InterPro" id="IPR007759">
    <property type="entry name" value="Asxl_HARE-HTH"/>
</dbReference>
<feature type="domain" description="HTH HARE-type" evidence="4">
    <location>
        <begin position="121"/>
        <end position="186"/>
    </location>
</feature>
<organism evidence="5 6">
    <name type="scientific">Pyrinomonas methylaliphatogenes</name>
    <dbReference type="NCBI Taxonomy" id="454194"/>
    <lineage>
        <taxon>Bacteria</taxon>
        <taxon>Pseudomonadati</taxon>
        <taxon>Acidobacteriota</taxon>
        <taxon>Blastocatellia</taxon>
        <taxon>Blastocatellales</taxon>
        <taxon>Pyrinomonadaceae</taxon>
        <taxon>Pyrinomonas</taxon>
    </lineage>
</organism>
<proteinExistence type="predicted"/>
<evidence type="ECO:0000256" key="1">
    <source>
        <dbReference type="ARBA" id="ARBA00023163"/>
    </source>
</evidence>
<keyword evidence="2" id="KW-0175">Coiled coil</keyword>
<sequence>MPDENLLTTLEQSLRQARATRARLAARLAELEAEAEKVRTELAEVDALANQTEAAMLRILSSVLGTGSAASASPPTVPSDDEIEAALRRDEARGAQGAASRPTPPPVRPDIEPKSTRFADRTIPQAAAVLLREAGGPLHVNEIYNRLLEGGFQFTGQHPTISIAVSLNRNRRFRKVAPGTFDLVIRDVAQMSQ</sequence>
<dbReference type="GO" id="GO:0006355">
    <property type="term" value="P:regulation of DNA-templated transcription"/>
    <property type="evidence" value="ECO:0007669"/>
    <property type="project" value="InterPro"/>
</dbReference>
<dbReference type="OrthoDB" id="32898at2"/>
<keyword evidence="6" id="KW-1185">Reference proteome</keyword>
<accession>A0A0B6WYC4</accession>
<protein>
    <recommendedName>
        <fullName evidence="4">HTH HARE-type domain-containing protein</fullName>
    </recommendedName>
</protein>
<keyword evidence="1" id="KW-0804">Transcription</keyword>
<evidence type="ECO:0000256" key="3">
    <source>
        <dbReference type="SAM" id="MobiDB-lite"/>
    </source>
</evidence>
<reference evidence="5 6" key="2">
    <citation type="submission" date="2015-01" db="EMBL/GenBank/DDBJ databases">
        <title>Complete genome sequence of Pyrinomonas methylaliphatogenes type strain K22T.</title>
        <authorList>
            <person name="Lee K.C.Y."/>
            <person name="Power J.F."/>
            <person name="Dunfield P.F."/>
            <person name="Morgan X.C."/>
            <person name="Huttenhower C."/>
            <person name="Stott M.B."/>
        </authorList>
    </citation>
    <scope>NUCLEOTIDE SEQUENCE [LARGE SCALE GENOMIC DNA]</scope>
    <source>
        <strain evidence="5 6">K22</strain>
    </source>
</reference>